<feature type="region of interest" description="Disordered" evidence="1">
    <location>
        <begin position="184"/>
        <end position="203"/>
    </location>
</feature>
<organism evidence="2">
    <name type="scientific">Clastoptera arizonana</name>
    <name type="common">Arizona spittle bug</name>
    <dbReference type="NCBI Taxonomy" id="38151"/>
    <lineage>
        <taxon>Eukaryota</taxon>
        <taxon>Metazoa</taxon>
        <taxon>Ecdysozoa</taxon>
        <taxon>Arthropoda</taxon>
        <taxon>Hexapoda</taxon>
        <taxon>Insecta</taxon>
        <taxon>Pterygota</taxon>
        <taxon>Neoptera</taxon>
        <taxon>Paraneoptera</taxon>
        <taxon>Hemiptera</taxon>
        <taxon>Auchenorrhyncha</taxon>
        <taxon>Cercopoidea</taxon>
        <taxon>Clastopteridae</taxon>
        <taxon>Clastoptera</taxon>
    </lineage>
</organism>
<dbReference type="Pfam" id="PF00400">
    <property type="entry name" value="WD40"/>
    <property type="match status" value="1"/>
</dbReference>
<feature type="compositionally biased region" description="Low complexity" evidence="1">
    <location>
        <begin position="365"/>
        <end position="375"/>
    </location>
</feature>
<dbReference type="InterPro" id="IPR001680">
    <property type="entry name" value="WD40_rpt"/>
</dbReference>
<dbReference type="SUPFAM" id="SSF50978">
    <property type="entry name" value="WD40 repeat-like"/>
    <property type="match status" value="1"/>
</dbReference>
<feature type="region of interest" description="Disordered" evidence="1">
    <location>
        <begin position="362"/>
        <end position="411"/>
    </location>
</feature>
<dbReference type="EMBL" id="GEDC01010067">
    <property type="protein sequence ID" value="JAS27231.1"/>
    <property type="molecule type" value="Transcribed_RNA"/>
</dbReference>
<dbReference type="GO" id="GO:0003723">
    <property type="term" value="F:RNA binding"/>
    <property type="evidence" value="ECO:0007669"/>
    <property type="project" value="InterPro"/>
</dbReference>
<feature type="non-terminal residue" evidence="2">
    <location>
        <position position="1"/>
    </location>
</feature>
<proteinExistence type="predicted"/>
<feature type="compositionally biased region" description="Polar residues" evidence="1">
    <location>
        <begin position="397"/>
        <end position="411"/>
    </location>
</feature>
<name>A0A1B6DNI4_9HEMI</name>
<accession>A0A1B6DNI4</accession>
<protein>
    <submittedName>
        <fullName evidence="2">Uncharacterized protein</fullName>
    </submittedName>
</protein>
<evidence type="ECO:0000256" key="1">
    <source>
        <dbReference type="SAM" id="MobiDB-lite"/>
    </source>
</evidence>
<dbReference type="Gene3D" id="2.130.10.10">
    <property type="entry name" value="YVTN repeat-like/Quinoprotein amine dehydrogenase"/>
    <property type="match status" value="2"/>
</dbReference>
<dbReference type="PANTHER" id="PTHR14435:SF2">
    <property type="entry name" value="ZINC FINGER PROTEIN 106"/>
    <property type="match status" value="1"/>
</dbReference>
<reference evidence="2" key="1">
    <citation type="submission" date="2015-12" db="EMBL/GenBank/DDBJ databases">
        <title>De novo transcriptome assembly of four potential Pierce s Disease insect vectors from Arizona vineyards.</title>
        <authorList>
            <person name="Tassone E.E."/>
        </authorList>
    </citation>
    <scope>NUCLEOTIDE SEQUENCE</scope>
</reference>
<sequence length="766" mass="85966">KQFDNSVSLNSCDTTLNKPESILRVKSISALNSSVISDDLISQPTDKSQRNNSSPAQMVIRQNMSPQSNSQLSREHNHKLKTYKENENCLDIEKNQDQLNVEEILTEVVERFCDKLKEQPNVANSSLLQPGIKEVQSKLKDTLSAIVNNQSSDQQNSNQNDRRYRLENNPNEVSLNNQLFMPNQISTPTTSRNDDVTSCSQNCSSKNQLESVSNKIIRMFHIDKKIQELIEEKMKLYNDLMGIKEIASSFFDSWAKEKQATESPYRSNSTNNISSEKVMEDVPQSGKGGTDFDINNFLKALTSNGTSNLSMPSEKQEDLHGFLNNLEAVKQCLTSFETNAVSTIASSWKNQLVNIKKEVVVSDQNSLSSNSTRLNTDVKSGGANKKKQSNKRKNSEPPLSSENQSSKKQNISQDLDLLPNIENIENEDGIVEISDDEKYMELFETKFEPSNVPKDDELMNKDPPKKSMKKHIFEFESVNVTVLCIKISETHQICVTGCKGGELLMFSLTSGKLKGKLEGHKETVTCLSEHNGLIISGSTDSKLHCFHIKTKTLLYTINVGYPVQCMDLKYGLLFVGTKAGILFTYSVKETLQMIDEPLTLGDSSILAVKAAKEGVRKILIVAARGQQITVRDATTGLLIRIFNWCDTVYCLEVNGENPYVFCGTNNKGVIAVNYIDGEENFRCNVGRGVSHLCFYQDLLFSACYNGRVYIYDCKKKNLITNILVTKGMLLSLTVYKNQVIVSSSRNELLIVPFPEDLTNYLLQENR</sequence>
<dbReference type="SMART" id="SM00320">
    <property type="entry name" value="WD40"/>
    <property type="match status" value="4"/>
</dbReference>
<dbReference type="PANTHER" id="PTHR14435">
    <property type="entry name" value="ZINC FINGER PROTEIN 106"/>
    <property type="match status" value="1"/>
</dbReference>
<dbReference type="InterPro" id="IPR015943">
    <property type="entry name" value="WD40/YVTN_repeat-like_dom_sf"/>
</dbReference>
<dbReference type="InterPro" id="IPR042622">
    <property type="entry name" value="Znf106"/>
</dbReference>
<evidence type="ECO:0000313" key="2">
    <source>
        <dbReference type="EMBL" id="JAS27231.1"/>
    </source>
</evidence>
<dbReference type="AlphaFoldDB" id="A0A1B6DNI4"/>
<dbReference type="InterPro" id="IPR036322">
    <property type="entry name" value="WD40_repeat_dom_sf"/>
</dbReference>
<gene>
    <name evidence="2" type="ORF">g.13865</name>
</gene>